<reference evidence="4 5" key="1">
    <citation type="journal article" date="2012" name="Vet. Microbiol.">
        <title>Comparative genomic analyses of the Taylorellae.</title>
        <authorList>
            <person name="Hauser H."/>
            <person name="Richter D.C."/>
            <person name="van Tonder A."/>
            <person name="Clark L."/>
            <person name="Preston A."/>
        </authorList>
    </citation>
    <scope>NUCLEOTIDE SEQUENCE [LARGE SCALE GENOMIC DNA]</scope>
    <source>
        <strain evidence="4 5">ATCC 35865</strain>
    </source>
</reference>
<keyword evidence="5" id="KW-1185">Reference proteome</keyword>
<accession>A0ABM5NB17</accession>
<organism evidence="4 5">
    <name type="scientific">Taylorella equigenitalis ATCC 35865</name>
    <dbReference type="NCBI Taxonomy" id="743973"/>
    <lineage>
        <taxon>Bacteria</taxon>
        <taxon>Pseudomonadati</taxon>
        <taxon>Pseudomonadota</taxon>
        <taxon>Betaproteobacteria</taxon>
        <taxon>Burkholderiales</taxon>
        <taxon>Alcaligenaceae</taxon>
        <taxon>Taylorella</taxon>
    </lineage>
</organism>
<evidence type="ECO:0000313" key="4">
    <source>
        <dbReference type="EMBL" id="AFN36129.1"/>
    </source>
</evidence>
<evidence type="ECO:0000256" key="1">
    <source>
        <dbReference type="ARBA" id="ARBA00008520"/>
    </source>
</evidence>
<dbReference type="InterPro" id="IPR026045">
    <property type="entry name" value="Ferric-bd"/>
</dbReference>
<dbReference type="PANTHER" id="PTHR30006:SF15">
    <property type="entry name" value="IRON-UTILIZATION PERIPLASMIC PROTEIN"/>
    <property type="match status" value="1"/>
</dbReference>
<proteinExistence type="inferred from homology"/>
<protein>
    <submittedName>
        <fullName evidence="4">Solute binding protein</fullName>
    </submittedName>
</protein>
<comment type="similarity">
    <text evidence="1">Belongs to the bacterial solute-binding protein 1 family.</text>
</comment>
<dbReference type="Proteomes" id="UP000003121">
    <property type="component" value="Chromosome"/>
</dbReference>
<evidence type="ECO:0000313" key="5">
    <source>
        <dbReference type="Proteomes" id="UP000003121"/>
    </source>
</evidence>
<dbReference type="PANTHER" id="PTHR30006">
    <property type="entry name" value="THIAMINE-BINDING PERIPLASMIC PROTEIN-RELATED"/>
    <property type="match status" value="1"/>
</dbReference>
<gene>
    <name evidence="4" type="ORF">KUI_1063</name>
</gene>
<feature type="signal peptide" evidence="3">
    <location>
        <begin position="1"/>
        <end position="47"/>
    </location>
</feature>
<feature type="chain" id="PRO_5045939934" evidence="3">
    <location>
        <begin position="48"/>
        <end position="361"/>
    </location>
</feature>
<dbReference type="PIRSF" id="PIRSF002825">
    <property type="entry name" value="CfbpA"/>
    <property type="match status" value="1"/>
</dbReference>
<dbReference type="Pfam" id="PF13343">
    <property type="entry name" value="SBP_bac_6"/>
    <property type="match status" value="1"/>
</dbReference>
<keyword evidence="2 3" id="KW-0732">Signal</keyword>
<dbReference type="EMBL" id="CP003264">
    <property type="protein sequence ID" value="AFN36129.1"/>
    <property type="molecule type" value="Genomic_DNA"/>
</dbReference>
<name>A0ABM5NB17_9BURK</name>
<evidence type="ECO:0000256" key="2">
    <source>
        <dbReference type="ARBA" id="ARBA00022729"/>
    </source>
</evidence>
<evidence type="ECO:0000256" key="3">
    <source>
        <dbReference type="SAM" id="SignalP"/>
    </source>
</evidence>
<dbReference type="Gene3D" id="3.40.190.10">
    <property type="entry name" value="Periplasmic binding protein-like II"/>
    <property type="match status" value="2"/>
</dbReference>
<dbReference type="SUPFAM" id="SSF53850">
    <property type="entry name" value="Periplasmic binding protein-like II"/>
    <property type="match status" value="1"/>
</dbReference>
<sequence length="361" mass="39920">MTTISKEIIIAIENHSYLQKVNLYMNFKNILKPVVLALSLGAASVQAADVVNIYTTREPGLLKPILEAFEKDTGIKAETVFVKDGLAERVESEGDKSPADVLMVVDISQLTNLVERGLTQPTDSKVLTEVIPEQYRDPNNHWFALSLRYRVLYARKDMPLDSFNYEDLADPKYKGRVCIRSGKHPYNATLFGAMIAHNGVEETEAFLKGVKANLARKATGGDRNVARDILGGICDLGFANSYYVGKMYADPKQKEWAEAIKVIKPTFKKTGGTHANISGAAVAKYAPNKDNAVKLLEYLVGPTAQEMYAKVNYEHPIRAGVAPDPIIAEFGEFKADTLPLIEVPKHRKTATEIVEKIGFDD</sequence>